<accession>A0A484KEN5</accession>
<organism evidence="2 3">
    <name type="scientific">Cuscuta campestris</name>
    <dbReference type="NCBI Taxonomy" id="132261"/>
    <lineage>
        <taxon>Eukaryota</taxon>
        <taxon>Viridiplantae</taxon>
        <taxon>Streptophyta</taxon>
        <taxon>Embryophyta</taxon>
        <taxon>Tracheophyta</taxon>
        <taxon>Spermatophyta</taxon>
        <taxon>Magnoliopsida</taxon>
        <taxon>eudicotyledons</taxon>
        <taxon>Gunneridae</taxon>
        <taxon>Pentapetalae</taxon>
        <taxon>asterids</taxon>
        <taxon>lamiids</taxon>
        <taxon>Solanales</taxon>
        <taxon>Convolvulaceae</taxon>
        <taxon>Cuscuteae</taxon>
        <taxon>Cuscuta</taxon>
        <taxon>Cuscuta subgen. Grammica</taxon>
        <taxon>Cuscuta sect. Cleistogrammica</taxon>
    </lineage>
</organism>
<dbReference type="Proteomes" id="UP000595140">
    <property type="component" value="Unassembled WGS sequence"/>
</dbReference>
<evidence type="ECO:0000313" key="2">
    <source>
        <dbReference type="EMBL" id="VFQ64283.1"/>
    </source>
</evidence>
<keyword evidence="3" id="KW-1185">Reference proteome</keyword>
<sequence length="96" mass="10113">MAVETLAEASGGDTGGGGEEGDTGCVVDGEARRTSATTLTNRATAAGGLGKPRRRCVSRSWVDGRLLGLDVWICELISSTDLKEDNSILVNYLQRK</sequence>
<reference evidence="2 3" key="1">
    <citation type="submission" date="2018-04" db="EMBL/GenBank/DDBJ databases">
        <authorList>
            <person name="Vogel A."/>
        </authorList>
    </citation>
    <scope>NUCLEOTIDE SEQUENCE [LARGE SCALE GENOMIC DNA]</scope>
</reference>
<evidence type="ECO:0000256" key="1">
    <source>
        <dbReference type="SAM" id="MobiDB-lite"/>
    </source>
</evidence>
<dbReference type="AlphaFoldDB" id="A0A484KEN5"/>
<evidence type="ECO:0000313" key="3">
    <source>
        <dbReference type="Proteomes" id="UP000595140"/>
    </source>
</evidence>
<feature type="region of interest" description="Disordered" evidence="1">
    <location>
        <begin position="1"/>
        <end position="26"/>
    </location>
</feature>
<protein>
    <submittedName>
        <fullName evidence="2">Uncharacterized protein</fullName>
    </submittedName>
</protein>
<gene>
    <name evidence="2" type="ORF">CCAM_LOCUS6059</name>
</gene>
<name>A0A484KEN5_9ASTE</name>
<dbReference type="EMBL" id="OOIL02000382">
    <property type="protein sequence ID" value="VFQ64283.1"/>
    <property type="molecule type" value="Genomic_DNA"/>
</dbReference>
<proteinExistence type="predicted"/>